<organism evidence="1">
    <name type="scientific">Lepeophtheirus salmonis</name>
    <name type="common">Salmon louse</name>
    <name type="synonym">Caligus salmonis</name>
    <dbReference type="NCBI Taxonomy" id="72036"/>
    <lineage>
        <taxon>Eukaryota</taxon>
        <taxon>Metazoa</taxon>
        <taxon>Ecdysozoa</taxon>
        <taxon>Arthropoda</taxon>
        <taxon>Crustacea</taxon>
        <taxon>Multicrustacea</taxon>
        <taxon>Hexanauplia</taxon>
        <taxon>Copepoda</taxon>
        <taxon>Siphonostomatoida</taxon>
        <taxon>Caligidae</taxon>
        <taxon>Lepeophtheirus</taxon>
    </lineage>
</organism>
<sequence>MIGFMCSTQLSINTFNHGIHYISKVSSFRIHTSSKILIQDFLLYIKILKMPFGMPGGINGMKLLVLSMSGIT</sequence>
<protein>
    <submittedName>
        <fullName evidence="1">Uncharacterized protein</fullName>
    </submittedName>
</protein>
<evidence type="ECO:0000313" key="1">
    <source>
        <dbReference type="EMBL" id="CDW24968.1"/>
    </source>
</evidence>
<proteinExistence type="predicted"/>
<accession>A0A0K2TG13</accession>
<reference evidence="1" key="1">
    <citation type="submission" date="2014-05" db="EMBL/GenBank/DDBJ databases">
        <authorList>
            <person name="Chronopoulou M."/>
        </authorList>
    </citation>
    <scope>NUCLEOTIDE SEQUENCE</scope>
    <source>
        <tissue evidence="1">Whole organism</tissue>
    </source>
</reference>
<dbReference type="EMBL" id="HACA01007607">
    <property type="protein sequence ID" value="CDW24968.1"/>
    <property type="molecule type" value="Transcribed_RNA"/>
</dbReference>
<name>A0A0K2TG13_LEPSM</name>
<dbReference type="AlphaFoldDB" id="A0A0K2TG13"/>